<keyword evidence="6 8" id="KW-1133">Transmembrane helix</keyword>
<accession>A0A915LA78</accession>
<evidence type="ECO:0000256" key="7">
    <source>
        <dbReference type="ARBA" id="ARBA00023136"/>
    </source>
</evidence>
<feature type="transmembrane region" description="Helical" evidence="8">
    <location>
        <begin position="12"/>
        <end position="30"/>
    </location>
</feature>
<dbReference type="InterPro" id="IPR018303">
    <property type="entry name" value="ATPase_P-typ_P_site"/>
</dbReference>
<dbReference type="GO" id="GO:0005886">
    <property type="term" value="C:plasma membrane"/>
    <property type="evidence" value="ECO:0007669"/>
    <property type="project" value="TreeGrafter"/>
</dbReference>
<evidence type="ECO:0000256" key="4">
    <source>
        <dbReference type="ARBA" id="ARBA00022840"/>
    </source>
</evidence>
<dbReference type="InterPro" id="IPR036412">
    <property type="entry name" value="HAD-like_sf"/>
</dbReference>
<keyword evidence="7 8" id="KW-0472">Membrane</keyword>
<dbReference type="InterPro" id="IPR023299">
    <property type="entry name" value="ATPase_P-typ_cyto_dom_N"/>
</dbReference>
<proteinExistence type="predicted"/>
<dbReference type="InterPro" id="IPR023214">
    <property type="entry name" value="HAD_sf"/>
</dbReference>
<keyword evidence="3" id="KW-0547">Nucleotide-binding</keyword>
<dbReference type="FunFam" id="1.20.1110.10:FF:000095">
    <property type="entry name" value="Sodium/potassium-transporting ATPase subunit alpha-1"/>
    <property type="match status" value="2"/>
</dbReference>
<comment type="subcellular location">
    <subcellularLocation>
        <location evidence="1">Membrane</location>
        <topology evidence="1">Multi-pass membrane protein</topology>
    </subcellularLocation>
</comment>
<sequence length="624" mass="69165">MVQTSWCFTYHIFILWFFLGRGIGVVVLTGDRTNMGRIADLVANLPRVETPIAREIKNFIDIITWFALAMGVIFFALSLFMGYGWLEAVIFLIGIIVANVPEGLLVTVTACLTLTAKRMAARNCLVKHLEAVETLGSTSTICSDKTGTLTENRMTVTHLWFDGKIYAADVSFKGRLTVDDVQPLPTYMALMRVAALCNRAEFKAGWDKEENILKSQCTGDAGEQALLKYSEIALGSIQKWRQRCIKVTEIPFNSSNKYQISIHMDTESKNQKHMLLMKGAPERILELCTTIYAEGVEQTLTAAWRDKFQRTYDALGGQGERLLGFCDYTLPTDKFPPDFNFETDPPNFPLKNLRFLGLISLSDPPRATVPDAVSKCRTAGIRVVMVTGDHPVTAVAIARICGIIGKESALANDFIVRDVSTKETKSRLLRVNPCLADSICVEGSHLFHMSSDELEFIITHYTEIVFARTSPQQKLIIVESFQKMGEIVAATGDGVNDAPALRKADIGVAMGITGSDVSKEAADMILLDDNFASIVCGVEEGRIIFDNLKKSIAYTLTSNIPEILPFLLFVIIGIPLALSTVTILCIDLGTDLMPAIALAYERAESDIMRRQPRDPYKDRLVNKR</sequence>
<dbReference type="FunFam" id="3.40.1110.10:FF:000001">
    <property type="entry name" value="Sodium/potassium-transporting ATPase subunit alpha"/>
    <property type="match status" value="1"/>
</dbReference>
<dbReference type="AlphaFoldDB" id="A0A915LA78"/>
<dbReference type="Pfam" id="PF13246">
    <property type="entry name" value="Cation_ATPase"/>
    <property type="match status" value="1"/>
</dbReference>
<dbReference type="NCBIfam" id="TIGR01494">
    <property type="entry name" value="ATPase_P-type"/>
    <property type="match status" value="2"/>
</dbReference>
<dbReference type="InterPro" id="IPR001757">
    <property type="entry name" value="P_typ_ATPase"/>
</dbReference>
<keyword evidence="4" id="KW-0067">ATP-binding</keyword>
<evidence type="ECO:0000313" key="11">
    <source>
        <dbReference type="WBParaSite" id="nRc.2.0.1.t47298-RA"/>
    </source>
</evidence>
<dbReference type="Gene3D" id="3.40.1110.10">
    <property type="entry name" value="Calcium-transporting ATPase, cytoplasmic domain N"/>
    <property type="match status" value="1"/>
</dbReference>
<dbReference type="PANTHER" id="PTHR43294:SF18">
    <property type="entry name" value="SODIUM_POTASSIUM-TRANSPORTING ATPASE SUBUNIT ALPHA"/>
    <property type="match status" value="1"/>
</dbReference>
<dbReference type="PROSITE" id="PS00154">
    <property type="entry name" value="ATPASE_E1_E2"/>
    <property type="match status" value="1"/>
</dbReference>
<reference evidence="11" key="1">
    <citation type="submission" date="2022-11" db="UniProtKB">
        <authorList>
            <consortium name="WormBaseParasite"/>
        </authorList>
    </citation>
    <scope>IDENTIFICATION</scope>
</reference>
<feature type="transmembrane region" description="Helical" evidence="8">
    <location>
        <begin position="62"/>
        <end position="83"/>
    </location>
</feature>
<dbReference type="GO" id="GO:0016887">
    <property type="term" value="F:ATP hydrolysis activity"/>
    <property type="evidence" value="ECO:0007669"/>
    <property type="project" value="InterPro"/>
</dbReference>
<protein>
    <submittedName>
        <fullName evidence="11">Cation-transporting P-type ATPase C-terminal domain-containing protein</fullName>
    </submittedName>
</protein>
<dbReference type="SFLD" id="SFLDG00002">
    <property type="entry name" value="C1.7:_P-type_atpase_like"/>
    <property type="match status" value="1"/>
</dbReference>
<evidence type="ECO:0000313" key="10">
    <source>
        <dbReference type="Proteomes" id="UP000887565"/>
    </source>
</evidence>
<dbReference type="SFLD" id="SFLDF00027">
    <property type="entry name" value="p-type_atpase"/>
    <property type="match status" value="1"/>
</dbReference>
<dbReference type="InterPro" id="IPR044492">
    <property type="entry name" value="P_typ_ATPase_HD_dom"/>
</dbReference>
<feature type="domain" description="Cation-transporting P-type ATPase C-terminal" evidence="9">
    <location>
        <begin position="575"/>
        <end position="623"/>
    </location>
</feature>
<dbReference type="Gene3D" id="1.20.1110.10">
    <property type="entry name" value="Calcium-transporting ATPase, transmembrane domain"/>
    <property type="match status" value="1"/>
</dbReference>
<keyword evidence="5" id="KW-1278">Translocase</keyword>
<dbReference type="PANTHER" id="PTHR43294">
    <property type="entry name" value="SODIUM/POTASSIUM-TRANSPORTING ATPASE SUBUNIT ALPHA"/>
    <property type="match status" value="1"/>
</dbReference>
<organism evidence="10 11">
    <name type="scientific">Romanomermis culicivorax</name>
    <name type="common">Nematode worm</name>
    <dbReference type="NCBI Taxonomy" id="13658"/>
    <lineage>
        <taxon>Eukaryota</taxon>
        <taxon>Metazoa</taxon>
        <taxon>Ecdysozoa</taxon>
        <taxon>Nematoda</taxon>
        <taxon>Enoplea</taxon>
        <taxon>Dorylaimia</taxon>
        <taxon>Mermithida</taxon>
        <taxon>Mermithoidea</taxon>
        <taxon>Mermithidae</taxon>
        <taxon>Romanomermis</taxon>
    </lineage>
</organism>
<evidence type="ECO:0000256" key="6">
    <source>
        <dbReference type="ARBA" id="ARBA00022989"/>
    </source>
</evidence>
<evidence type="ECO:0000259" key="9">
    <source>
        <dbReference type="Pfam" id="PF00689"/>
    </source>
</evidence>
<evidence type="ECO:0000256" key="5">
    <source>
        <dbReference type="ARBA" id="ARBA00022967"/>
    </source>
</evidence>
<dbReference type="GO" id="GO:0030007">
    <property type="term" value="P:intracellular potassium ion homeostasis"/>
    <property type="evidence" value="ECO:0007669"/>
    <property type="project" value="TreeGrafter"/>
</dbReference>
<dbReference type="InterPro" id="IPR050510">
    <property type="entry name" value="Cation_transp_ATPase_P-type"/>
</dbReference>
<feature type="transmembrane region" description="Helical" evidence="8">
    <location>
        <begin position="89"/>
        <end position="112"/>
    </location>
</feature>
<dbReference type="GO" id="GO:0006883">
    <property type="term" value="P:intracellular sodium ion homeostasis"/>
    <property type="evidence" value="ECO:0007669"/>
    <property type="project" value="TreeGrafter"/>
</dbReference>
<dbReference type="SUPFAM" id="SSF81665">
    <property type="entry name" value="Calcium ATPase, transmembrane domain M"/>
    <property type="match status" value="1"/>
</dbReference>
<dbReference type="FunFam" id="3.40.50.1000:FF:000083">
    <property type="entry name" value="Sodium/potassium-transporting ATPase subunit alpha"/>
    <property type="match status" value="1"/>
</dbReference>
<evidence type="ECO:0000256" key="3">
    <source>
        <dbReference type="ARBA" id="ARBA00022741"/>
    </source>
</evidence>
<dbReference type="GO" id="GO:0005391">
    <property type="term" value="F:P-type sodium:potassium-exchanging transporter activity"/>
    <property type="evidence" value="ECO:0007669"/>
    <property type="project" value="TreeGrafter"/>
</dbReference>
<evidence type="ECO:0000256" key="8">
    <source>
        <dbReference type="SAM" id="Phobius"/>
    </source>
</evidence>
<dbReference type="GO" id="GO:0036376">
    <property type="term" value="P:sodium ion export across plasma membrane"/>
    <property type="evidence" value="ECO:0007669"/>
    <property type="project" value="TreeGrafter"/>
</dbReference>
<dbReference type="Gene3D" id="2.70.150.10">
    <property type="entry name" value="Calcium-transporting ATPase, cytoplasmic transduction domain A"/>
    <property type="match status" value="1"/>
</dbReference>
<dbReference type="PRINTS" id="PR00119">
    <property type="entry name" value="CATATPASE"/>
</dbReference>
<dbReference type="GO" id="GO:1902600">
    <property type="term" value="P:proton transmembrane transport"/>
    <property type="evidence" value="ECO:0007669"/>
    <property type="project" value="TreeGrafter"/>
</dbReference>
<dbReference type="InterPro" id="IPR023298">
    <property type="entry name" value="ATPase_P-typ_TM_dom_sf"/>
</dbReference>
<dbReference type="GO" id="GO:0005524">
    <property type="term" value="F:ATP binding"/>
    <property type="evidence" value="ECO:0007669"/>
    <property type="project" value="UniProtKB-KW"/>
</dbReference>
<dbReference type="OMA" id="ASECEIF"/>
<dbReference type="WBParaSite" id="nRc.2.0.1.t47298-RA">
    <property type="protein sequence ID" value="nRc.2.0.1.t47298-RA"/>
    <property type="gene ID" value="nRc.2.0.1.g47298"/>
</dbReference>
<dbReference type="Pfam" id="PF00689">
    <property type="entry name" value="Cation_ATPase_C"/>
    <property type="match status" value="1"/>
</dbReference>
<dbReference type="GO" id="GO:1990573">
    <property type="term" value="P:potassium ion import across plasma membrane"/>
    <property type="evidence" value="ECO:0007669"/>
    <property type="project" value="TreeGrafter"/>
</dbReference>
<dbReference type="Gene3D" id="3.40.50.1000">
    <property type="entry name" value="HAD superfamily/HAD-like"/>
    <property type="match status" value="1"/>
</dbReference>
<keyword evidence="10" id="KW-1185">Reference proteome</keyword>
<evidence type="ECO:0000256" key="1">
    <source>
        <dbReference type="ARBA" id="ARBA00004141"/>
    </source>
</evidence>
<evidence type="ECO:0000256" key="2">
    <source>
        <dbReference type="ARBA" id="ARBA00022692"/>
    </source>
</evidence>
<name>A0A915LA78_ROMCU</name>
<keyword evidence="2 8" id="KW-0812">Transmembrane</keyword>
<dbReference type="PRINTS" id="PR00121">
    <property type="entry name" value="NAKATPASE"/>
</dbReference>
<dbReference type="SUPFAM" id="SSF56784">
    <property type="entry name" value="HAD-like"/>
    <property type="match status" value="1"/>
</dbReference>
<dbReference type="Proteomes" id="UP000887565">
    <property type="component" value="Unplaced"/>
</dbReference>
<dbReference type="SFLD" id="SFLDS00003">
    <property type="entry name" value="Haloacid_Dehalogenase"/>
    <property type="match status" value="1"/>
</dbReference>
<dbReference type="SUPFAM" id="SSF81660">
    <property type="entry name" value="Metal cation-transporting ATPase, ATP-binding domain N"/>
    <property type="match status" value="1"/>
</dbReference>
<dbReference type="InterPro" id="IPR006068">
    <property type="entry name" value="ATPase_P-typ_cation-transptr_C"/>
</dbReference>